<accession>A0A392U1V5</accession>
<reference evidence="1 2" key="1">
    <citation type="journal article" date="2018" name="Front. Plant Sci.">
        <title>Red Clover (Trifolium pratense) and Zigzag Clover (T. medium) - A Picture of Genomic Similarities and Differences.</title>
        <authorList>
            <person name="Dluhosova J."/>
            <person name="Istvanek J."/>
            <person name="Nedelnik J."/>
            <person name="Repkova J."/>
        </authorList>
    </citation>
    <scope>NUCLEOTIDE SEQUENCE [LARGE SCALE GENOMIC DNA]</scope>
    <source>
        <strain evidence="2">cv. 10/8</strain>
        <tissue evidence="1">Leaf</tissue>
    </source>
</reference>
<feature type="non-terminal residue" evidence="1">
    <location>
        <position position="82"/>
    </location>
</feature>
<dbReference type="Proteomes" id="UP000265520">
    <property type="component" value="Unassembled WGS sequence"/>
</dbReference>
<keyword evidence="2" id="KW-1185">Reference proteome</keyword>
<sequence length="82" mass="8233">SSPQPKGICALLSRTTIPVNIAGEDTSTQEGVSGTLKDAVVKDAAEIVVKETGAIKDAVPPPVAAAVSVGDKSSAWGKSFDP</sequence>
<feature type="non-terminal residue" evidence="1">
    <location>
        <position position="1"/>
    </location>
</feature>
<protein>
    <submittedName>
        <fullName evidence="1">Uncharacterized protein</fullName>
    </submittedName>
</protein>
<dbReference type="AlphaFoldDB" id="A0A392U1V5"/>
<evidence type="ECO:0000313" key="1">
    <source>
        <dbReference type="EMBL" id="MCI67411.1"/>
    </source>
</evidence>
<dbReference type="EMBL" id="LXQA010716484">
    <property type="protein sequence ID" value="MCI67411.1"/>
    <property type="molecule type" value="Genomic_DNA"/>
</dbReference>
<name>A0A392U1V5_9FABA</name>
<comment type="caution">
    <text evidence="1">The sequence shown here is derived from an EMBL/GenBank/DDBJ whole genome shotgun (WGS) entry which is preliminary data.</text>
</comment>
<organism evidence="1 2">
    <name type="scientific">Trifolium medium</name>
    <dbReference type="NCBI Taxonomy" id="97028"/>
    <lineage>
        <taxon>Eukaryota</taxon>
        <taxon>Viridiplantae</taxon>
        <taxon>Streptophyta</taxon>
        <taxon>Embryophyta</taxon>
        <taxon>Tracheophyta</taxon>
        <taxon>Spermatophyta</taxon>
        <taxon>Magnoliopsida</taxon>
        <taxon>eudicotyledons</taxon>
        <taxon>Gunneridae</taxon>
        <taxon>Pentapetalae</taxon>
        <taxon>rosids</taxon>
        <taxon>fabids</taxon>
        <taxon>Fabales</taxon>
        <taxon>Fabaceae</taxon>
        <taxon>Papilionoideae</taxon>
        <taxon>50 kb inversion clade</taxon>
        <taxon>NPAAA clade</taxon>
        <taxon>Hologalegina</taxon>
        <taxon>IRL clade</taxon>
        <taxon>Trifolieae</taxon>
        <taxon>Trifolium</taxon>
    </lineage>
</organism>
<proteinExistence type="predicted"/>
<evidence type="ECO:0000313" key="2">
    <source>
        <dbReference type="Proteomes" id="UP000265520"/>
    </source>
</evidence>